<feature type="region of interest" description="Disordered" evidence="1">
    <location>
        <begin position="327"/>
        <end position="348"/>
    </location>
</feature>
<dbReference type="EMBL" id="JBHSOZ010000003">
    <property type="protein sequence ID" value="MFC5712190.1"/>
    <property type="molecule type" value="Genomic_DNA"/>
</dbReference>
<keyword evidence="4" id="KW-1185">Reference proteome</keyword>
<dbReference type="Pfam" id="PF21645">
    <property type="entry name" value="FakA-like_M"/>
    <property type="match status" value="1"/>
</dbReference>
<feature type="compositionally biased region" description="Basic and acidic residues" evidence="1">
    <location>
        <begin position="327"/>
        <end position="342"/>
    </location>
</feature>
<dbReference type="SUPFAM" id="SSF101473">
    <property type="entry name" value="DhaL-like"/>
    <property type="match status" value="1"/>
</dbReference>
<dbReference type="Pfam" id="PF02734">
    <property type="entry name" value="Dak2"/>
    <property type="match status" value="1"/>
</dbReference>
<reference evidence="4" key="1">
    <citation type="journal article" date="2019" name="Int. J. Syst. Evol. Microbiol.">
        <title>The Global Catalogue of Microorganisms (GCM) 10K type strain sequencing project: providing services to taxonomists for standard genome sequencing and annotation.</title>
        <authorList>
            <consortium name="The Broad Institute Genomics Platform"/>
            <consortium name="The Broad Institute Genome Sequencing Center for Infectious Disease"/>
            <person name="Wu L."/>
            <person name="Ma J."/>
        </authorList>
    </citation>
    <scope>NUCLEOTIDE SEQUENCE [LARGE SCALE GENOMIC DNA]</scope>
    <source>
        <strain evidence="4">CECT 7184</strain>
    </source>
</reference>
<dbReference type="InterPro" id="IPR019986">
    <property type="entry name" value="YloV-like"/>
</dbReference>
<dbReference type="PROSITE" id="PS51480">
    <property type="entry name" value="DHAL"/>
    <property type="match status" value="1"/>
</dbReference>
<dbReference type="PANTHER" id="PTHR33434">
    <property type="entry name" value="DEGV DOMAIN-CONTAINING PROTEIN DR_1986-RELATED"/>
    <property type="match status" value="1"/>
</dbReference>
<evidence type="ECO:0000256" key="1">
    <source>
        <dbReference type="SAM" id="MobiDB-lite"/>
    </source>
</evidence>
<dbReference type="PANTHER" id="PTHR33434:SF4">
    <property type="entry name" value="PHOSPHATASE PROTEIN"/>
    <property type="match status" value="1"/>
</dbReference>
<evidence type="ECO:0000313" key="3">
    <source>
        <dbReference type="EMBL" id="MFC5712190.1"/>
    </source>
</evidence>
<evidence type="ECO:0000313" key="4">
    <source>
        <dbReference type="Proteomes" id="UP001596142"/>
    </source>
</evidence>
<comment type="caution">
    <text evidence="3">The sequence shown here is derived from an EMBL/GenBank/DDBJ whole genome shotgun (WGS) entry which is preliminary data.</text>
</comment>
<dbReference type="Proteomes" id="UP001596142">
    <property type="component" value="Unassembled WGS sequence"/>
</dbReference>
<dbReference type="SMART" id="SM01120">
    <property type="entry name" value="Dak2"/>
    <property type="match status" value="1"/>
</dbReference>
<organism evidence="3 4">
    <name type="scientific">Thalassorhabdus alkalitolerans</name>
    <dbReference type="NCBI Taxonomy" id="2282697"/>
    <lineage>
        <taxon>Bacteria</taxon>
        <taxon>Bacillati</taxon>
        <taxon>Bacillota</taxon>
        <taxon>Bacilli</taxon>
        <taxon>Bacillales</taxon>
        <taxon>Bacillaceae</taxon>
        <taxon>Thalassorhabdus</taxon>
    </lineage>
</organism>
<dbReference type="InterPro" id="IPR050270">
    <property type="entry name" value="DegV_domain_contain"/>
</dbReference>
<name>A0ABW0YLB5_9BACI</name>
<feature type="domain" description="DhaL" evidence="2">
    <location>
        <begin position="9"/>
        <end position="201"/>
    </location>
</feature>
<proteinExistence type="predicted"/>
<dbReference type="Gene3D" id="1.25.40.340">
    <property type="match status" value="1"/>
</dbReference>
<gene>
    <name evidence="3" type="ORF">ACFPU1_05310</name>
</gene>
<dbReference type="Pfam" id="PF13684">
    <property type="entry name" value="FakA-like_C"/>
    <property type="match status" value="1"/>
</dbReference>
<dbReference type="InterPro" id="IPR048394">
    <property type="entry name" value="FakA-like_M"/>
</dbReference>
<protein>
    <submittedName>
        <fullName evidence="3">DAK2 domain-containing protein</fullName>
    </submittedName>
</protein>
<dbReference type="InterPro" id="IPR033470">
    <property type="entry name" value="FakA-like_C"/>
</dbReference>
<dbReference type="InterPro" id="IPR004007">
    <property type="entry name" value="DhaL_dom"/>
</dbReference>
<accession>A0ABW0YLB5</accession>
<dbReference type="InterPro" id="IPR036117">
    <property type="entry name" value="DhaL_dom_sf"/>
</dbReference>
<sequence length="566" mass="61123">MTARSIDGKKLGEMFIHGASLLGQNVKEVDALNVFPVPDGDTGTNMNLTITSGVKEVKQSPGEAASEVAKAFSKGLLMGARGNSGVILSQLFRGFAKGLEGQQEVDGPVLAKAFETGVETAYKAVMKPVEGTILTVAKDAAKSAKKSAKKKQSVHDVLVDVIKEANASLQRTPELLPVLKEVGVVDSGGQGLVYIYEGMLANLEGKSVPAERVNQPAMDELVKVEHHQSAQSHMNTEDIEFGYCTEVMVRFEEEKLEQHPFDETDFREELSRHGDSLLVVSDEDLVKVHIHAEHPGEVLSLAQKHGSLVNIKIENMREQHTSLLHEQEEPHVAAEEGKKAEPSQETETAEYGVVTVSMGEGIANLFKGLGADVVIPGGQTMNPSTEDIVKAIEQTNAENIFVLPNNGNIVMAAEQAAEVSEKNVICIPTKSVPQGLSSLFVFNSELSPEENKEAMTEALGEVTTGQVTYAVRDTTIDGKEISEGDFMGIAEKKIVSSGSSIAEVTKSLLKEIIDEDAEIVTLIQGEGANEEITEQLTTFIEANYDEVEVEVHNGEQPLYSYIIAVE</sequence>
<evidence type="ECO:0000259" key="2">
    <source>
        <dbReference type="PROSITE" id="PS51480"/>
    </source>
</evidence>
<dbReference type="RefSeq" id="WP_385939262.1">
    <property type="nucleotide sequence ID" value="NZ_JBHSOZ010000003.1"/>
</dbReference>
<dbReference type="SMART" id="SM01121">
    <property type="entry name" value="Dak1_2"/>
    <property type="match status" value="1"/>
</dbReference>
<dbReference type="NCBIfam" id="TIGR03599">
    <property type="entry name" value="YloV"/>
    <property type="match status" value="1"/>
</dbReference>